<sequence>MTVLKLCPTDSAINGIQNISIPKINLEGSSSQACCSEEAQKKEREIVKNEKSDDQLDEAKGQQVVLYRFRQRQKKIQREITSSKLIAKEEESCVKSSTLSS</sequence>
<dbReference type="Proteomes" id="UP001311915">
    <property type="component" value="Unassembled WGS sequence"/>
</dbReference>
<dbReference type="AlphaFoldDB" id="A0AAV9LMG1"/>
<proteinExistence type="predicted"/>
<evidence type="ECO:0000313" key="2">
    <source>
        <dbReference type="Proteomes" id="UP001311915"/>
    </source>
</evidence>
<reference evidence="1 2" key="1">
    <citation type="submission" date="2023-10" db="EMBL/GenBank/DDBJ databases">
        <title>Genome-Wide Identification Analysis in wild type Solanum Pinnatisectum Reveals Some Genes Defensing Phytophthora Infestans.</title>
        <authorList>
            <person name="Sun C."/>
        </authorList>
    </citation>
    <scope>NUCLEOTIDE SEQUENCE [LARGE SCALE GENOMIC DNA]</scope>
    <source>
        <strain evidence="1">LQN</strain>
        <tissue evidence="1">Leaf</tissue>
    </source>
</reference>
<dbReference type="EMBL" id="JAWPEI010000005">
    <property type="protein sequence ID" value="KAK4726896.1"/>
    <property type="molecule type" value="Genomic_DNA"/>
</dbReference>
<evidence type="ECO:0000313" key="1">
    <source>
        <dbReference type="EMBL" id="KAK4726896.1"/>
    </source>
</evidence>
<comment type="caution">
    <text evidence="1">The sequence shown here is derived from an EMBL/GenBank/DDBJ whole genome shotgun (WGS) entry which is preliminary data.</text>
</comment>
<accession>A0AAV9LMG1</accession>
<protein>
    <submittedName>
        <fullName evidence="1">Uncharacterized protein</fullName>
    </submittedName>
</protein>
<keyword evidence="2" id="KW-1185">Reference proteome</keyword>
<organism evidence="1 2">
    <name type="scientific">Solanum pinnatisectum</name>
    <name type="common">tansyleaf nightshade</name>
    <dbReference type="NCBI Taxonomy" id="50273"/>
    <lineage>
        <taxon>Eukaryota</taxon>
        <taxon>Viridiplantae</taxon>
        <taxon>Streptophyta</taxon>
        <taxon>Embryophyta</taxon>
        <taxon>Tracheophyta</taxon>
        <taxon>Spermatophyta</taxon>
        <taxon>Magnoliopsida</taxon>
        <taxon>eudicotyledons</taxon>
        <taxon>Gunneridae</taxon>
        <taxon>Pentapetalae</taxon>
        <taxon>asterids</taxon>
        <taxon>lamiids</taxon>
        <taxon>Solanales</taxon>
        <taxon>Solanaceae</taxon>
        <taxon>Solanoideae</taxon>
        <taxon>Solaneae</taxon>
        <taxon>Solanum</taxon>
    </lineage>
</organism>
<name>A0AAV9LMG1_9SOLN</name>
<gene>
    <name evidence="1" type="ORF">R3W88_031813</name>
</gene>